<evidence type="ECO:0000256" key="3">
    <source>
        <dbReference type="ARBA" id="ARBA00023082"/>
    </source>
</evidence>
<feature type="domain" description="RNA polymerase sigma-70 region 2" evidence="5">
    <location>
        <begin position="25"/>
        <end position="91"/>
    </location>
</feature>
<keyword evidence="8" id="KW-1185">Reference proteome</keyword>
<keyword evidence="4" id="KW-0804">Transcription</keyword>
<evidence type="ECO:0008006" key="9">
    <source>
        <dbReference type="Google" id="ProtNLM"/>
    </source>
</evidence>
<keyword evidence="3" id="KW-0731">Sigma factor</keyword>
<dbReference type="Gene3D" id="1.10.1740.10">
    <property type="match status" value="1"/>
</dbReference>
<evidence type="ECO:0000313" key="7">
    <source>
        <dbReference type="EMBL" id="PWA08285.1"/>
    </source>
</evidence>
<evidence type="ECO:0000256" key="2">
    <source>
        <dbReference type="ARBA" id="ARBA00023015"/>
    </source>
</evidence>
<gene>
    <name evidence="7" type="ORF">DCC39_15250</name>
</gene>
<name>A0A2U1JTH0_9BACI</name>
<evidence type="ECO:0000256" key="4">
    <source>
        <dbReference type="ARBA" id="ARBA00023163"/>
    </source>
</evidence>
<dbReference type="SUPFAM" id="SSF88946">
    <property type="entry name" value="Sigma2 domain of RNA polymerase sigma factors"/>
    <property type="match status" value="1"/>
</dbReference>
<evidence type="ECO:0000259" key="5">
    <source>
        <dbReference type="Pfam" id="PF04542"/>
    </source>
</evidence>
<dbReference type="Pfam" id="PF04542">
    <property type="entry name" value="Sigma70_r2"/>
    <property type="match status" value="1"/>
</dbReference>
<evidence type="ECO:0000256" key="1">
    <source>
        <dbReference type="ARBA" id="ARBA00010641"/>
    </source>
</evidence>
<evidence type="ECO:0000313" key="8">
    <source>
        <dbReference type="Proteomes" id="UP000245998"/>
    </source>
</evidence>
<dbReference type="InterPro" id="IPR013249">
    <property type="entry name" value="RNA_pol_sigma70_r4_t2"/>
</dbReference>
<dbReference type="InterPro" id="IPR014284">
    <property type="entry name" value="RNA_pol_sigma-70_dom"/>
</dbReference>
<dbReference type="InterPro" id="IPR013325">
    <property type="entry name" value="RNA_pol_sigma_r2"/>
</dbReference>
<sequence>MWVSKEVRIYIEMEKNHQMILLEQLVDRYQKQLINFSYTYVKDWGKAEDIIQEVFVSCYKHLKSFQEKSSYKTWLYTIARNKSIDHLRRERFSLFHLNLHERFKSNELSPDEVAVASDEKQELSHKVLSLPVKYRETIILFYYESLTIQEISELTKTKMSTVKTRLRRGRDLLRQAYERGEKSWRIN</sequence>
<proteinExistence type="inferred from homology"/>
<dbReference type="Gene3D" id="1.10.10.10">
    <property type="entry name" value="Winged helix-like DNA-binding domain superfamily/Winged helix DNA-binding domain"/>
    <property type="match status" value="1"/>
</dbReference>
<organism evidence="7 8">
    <name type="scientific">Pueribacillus theae</name>
    <dbReference type="NCBI Taxonomy" id="2171751"/>
    <lineage>
        <taxon>Bacteria</taxon>
        <taxon>Bacillati</taxon>
        <taxon>Bacillota</taxon>
        <taxon>Bacilli</taxon>
        <taxon>Bacillales</taxon>
        <taxon>Bacillaceae</taxon>
        <taxon>Pueribacillus</taxon>
    </lineage>
</organism>
<dbReference type="InterPro" id="IPR013324">
    <property type="entry name" value="RNA_pol_sigma_r3/r4-like"/>
</dbReference>
<dbReference type="GO" id="GO:0006352">
    <property type="term" value="P:DNA-templated transcription initiation"/>
    <property type="evidence" value="ECO:0007669"/>
    <property type="project" value="InterPro"/>
</dbReference>
<dbReference type="InterPro" id="IPR007627">
    <property type="entry name" value="RNA_pol_sigma70_r2"/>
</dbReference>
<comment type="similarity">
    <text evidence="1">Belongs to the sigma-70 factor family. ECF subfamily.</text>
</comment>
<dbReference type="OrthoDB" id="9794508at2"/>
<feature type="domain" description="RNA polymerase sigma factor 70 region 4 type 2" evidence="6">
    <location>
        <begin position="121"/>
        <end position="171"/>
    </location>
</feature>
<keyword evidence="2" id="KW-0805">Transcription regulation</keyword>
<dbReference type="InterPro" id="IPR036388">
    <property type="entry name" value="WH-like_DNA-bd_sf"/>
</dbReference>
<dbReference type="Proteomes" id="UP000245998">
    <property type="component" value="Unassembled WGS sequence"/>
</dbReference>
<evidence type="ECO:0000259" key="6">
    <source>
        <dbReference type="Pfam" id="PF08281"/>
    </source>
</evidence>
<dbReference type="PANTHER" id="PTHR43133">
    <property type="entry name" value="RNA POLYMERASE ECF-TYPE SIGMA FACTO"/>
    <property type="match status" value="1"/>
</dbReference>
<dbReference type="Pfam" id="PF08281">
    <property type="entry name" value="Sigma70_r4_2"/>
    <property type="match status" value="1"/>
</dbReference>
<dbReference type="GO" id="GO:0016987">
    <property type="term" value="F:sigma factor activity"/>
    <property type="evidence" value="ECO:0007669"/>
    <property type="project" value="UniProtKB-KW"/>
</dbReference>
<dbReference type="InterPro" id="IPR039425">
    <property type="entry name" value="RNA_pol_sigma-70-like"/>
</dbReference>
<dbReference type="SUPFAM" id="SSF88659">
    <property type="entry name" value="Sigma3 and sigma4 domains of RNA polymerase sigma factors"/>
    <property type="match status" value="1"/>
</dbReference>
<protein>
    <recommendedName>
        <fullName evidence="9">RNA polymerase subunit sigma</fullName>
    </recommendedName>
</protein>
<dbReference type="AlphaFoldDB" id="A0A2U1JTH0"/>
<accession>A0A2U1JTH0</accession>
<comment type="caution">
    <text evidence="7">The sequence shown here is derived from an EMBL/GenBank/DDBJ whole genome shotgun (WGS) entry which is preliminary data.</text>
</comment>
<dbReference type="PANTHER" id="PTHR43133:SF60">
    <property type="entry name" value="RNA POLYMERASE SIGMA FACTOR SIGV"/>
    <property type="match status" value="1"/>
</dbReference>
<dbReference type="GO" id="GO:0003677">
    <property type="term" value="F:DNA binding"/>
    <property type="evidence" value="ECO:0007669"/>
    <property type="project" value="InterPro"/>
</dbReference>
<reference evidence="7 8" key="1">
    <citation type="submission" date="2018-04" db="EMBL/GenBank/DDBJ databases">
        <title>Camelliibacillus theae gen. nov., sp. nov., isolated from Pu'er tea.</title>
        <authorList>
            <person name="Niu L."/>
        </authorList>
    </citation>
    <scope>NUCLEOTIDE SEQUENCE [LARGE SCALE GENOMIC DNA]</scope>
    <source>
        <strain evidence="7 8">T8</strain>
    </source>
</reference>
<dbReference type="NCBIfam" id="TIGR02937">
    <property type="entry name" value="sigma70-ECF"/>
    <property type="match status" value="1"/>
</dbReference>
<dbReference type="EMBL" id="QCZG01000039">
    <property type="protein sequence ID" value="PWA08285.1"/>
    <property type="molecule type" value="Genomic_DNA"/>
</dbReference>